<accession>A0A6X4PR02</accession>
<gene>
    <name evidence="1" type="ORF">GIH49_12145</name>
</gene>
<reference evidence="1" key="1">
    <citation type="journal article" date="2018" name="Genome Biol.">
        <title>SKESA: strategic k-mer extension for scrupulous assemblies.</title>
        <authorList>
            <person name="Souvorov A."/>
            <person name="Agarwala R."/>
            <person name="Lipman D.J."/>
        </authorList>
    </citation>
    <scope>NUCLEOTIDE SEQUENCE [LARGE SCALE GENOMIC DNA]</scope>
    <source>
        <strain evidence="1">HPB3501</strain>
    </source>
</reference>
<proteinExistence type="predicted"/>
<sequence>MLKIKKQAQSIYAFKETGGEVLNFQIEKNCLKLFSGEEILCEINDEIISNRYFRINKVILSDEKICILCNDEAHSYLIISCMTRETFRYKLGEGAIDFILVNDEAYIIYSEEGMFGGEENLPIAELGLIKIDIFTGEITGLLDDTILETLIDVQSISCNNKTIRILCYEENDDDFTLDYDLISKKVQNKVVLDYTISGLLSVGDDFYARYRNRIYKVDESMEIKEEIIIDKKVYDEASSISNGYSEVVLESENEFNIIQLSKL</sequence>
<name>A0A6X4PR02_LISMN</name>
<evidence type="ECO:0000313" key="1">
    <source>
        <dbReference type="EMBL" id="HAA9722885.1"/>
    </source>
</evidence>
<organism evidence="1">
    <name type="scientific">Listeria monocytogenes</name>
    <dbReference type="NCBI Taxonomy" id="1639"/>
    <lineage>
        <taxon>Bacteria</taxon>
        <taxon>Bacillati</taxon>
        <taxon>Bacillota</taxon>
        <taxon>Bacilli</taxon>
        <taxon>Bacillales</taxon>
        <taxon>Listeriaceae</taxon>
        <taxon>Listeria</taxon>
    </lineage>
</organism>
<dbReference type="Proteomes" id="UP000844471">
    <property type="component" value="Unassembled WGS sequence"/>
</dbReference>
<dbReference type="EMBL" id="DAAEZQ010000007">
    <property type="protein sequence ID" value="HAA9722885.1"/>
    <property type="molecule type" value="Genomic_DNA"/>
</dbReference>
<comment type="caution">
    <text evidence="1">The sequence shown here is derived from an EMBL/GenBank/DDBJ whole genome shotgun (WGS) entry which is preliminary data.</text>
</comment>
<dbReference type="AlphaFoldDB" id="A0A6X4PR02"/>
<protein>
    <submittedName>
        <fullName evidence="1">Uncharacterized protein</fullName>
    </submittedName>
</protein>
<reference evidence="1" key="2">
    <citation type="submission" date="2019-11" db="EMBL/GenBank/DDBJ databases">
        <authorList>
            <consortium name="NCBI Pathogen Detection Project"/>
        </authorList>
    </citation>
    <scope>NUCLEOTIDE SEQUENCE</scope>
    <source>
        <strain evidence="1">HPB3501</strain>
    </source>
</reference>
<dbReference type="RefSeq" id="WP_069009630.1">
    <property type="nucleotide sequence ID" value="NZ_JBEQQT010000001.1"/>
</dbReference>